<evidence type="ECO:0000313" key="2">
    <source>
        <dbReference type="EMBL" id="CAF2263032.1"/>
    </source>
</evidence>
<feature type="region of interest" description="Disordered" evidence="1">
    <location>
        <begin position="125"/>
        <end position="147"/>
    </location>
</feature>
<gene>
    <name evidence="2" type="ORF">XDN619_LOCUS36310</name>
</gene>
<organism evidence="2 3">
    <name type="scientific">Rotaria magnacalcarata</name>
    <dbReference type="NCBI Taxonomy" id="392030"/>
    <lineage>
        <taxon>Eukaryota</taxon>
        <taxon>Metazoa</taxon>
        <taxon>Spiralia</taxon>
        <taxon>Gnathifera</taxon>
        <taxon>Rotifera</taxon>
        <taxon>Eurotatoria</taxon>
        <taxon>Bdelloidea</taxon>
        <taxon>Philodinida</taxon>
        <taxon>Philodinidae</taxon>
        <taxon>Rotaria</taxon>
    </lineage>
</organism>
<feature type="compositionally biased region" description="Polar residues" evidence="1">
    <location>
        <begin position="125"/>
        <end position="135"/>
    </location>
</feature>
<comment type="caution">
    <text evidence="2">The sequence shown here is derived from an EMBL/GenBank/DDBJ whole genome shotgun (WGS) entry which is preliminary data.</text>
</comment>
<evidence type="ECO:0000256" key="1">
    <source>
        <dbReference type="SAM" id="MobiDB-lite"/>
    </source>
</evidence>
<dbReference type="Proteomes" id="UP000663887">
    <property type="component" value="Unassembled WGS sequence"/>
</dbReference>
<sequence>MGDFNGFILCCPESTPSLDDSVTENFGMTKRHVRVDYKSDIQLMIKYYSINLPTSAESVLTSTVNPAIHPSVFPKLDRRAAIIPTPNRPSRLRKFDDIQSSTCEDKHIDLDNDNDKHILPSAKQSTTELLNSEHNQSIHEDHNKDNEEDETSFDVFICENFIPFSGIQPLDRWLDQTEILFNRFKISRKLRFKAIPLLLNGEPKRKYIKNRHSITSFDDFYEFMLINYDVLGSTPVFVVHTVREPLATDTPLYEYES</sequence>
<evidence type="ECO:0000313" key="3">
    <source>
        <dbReference type="Proteomes" id="UP000663887"/>
    </source>
</evidence>
<name>A0A817AK34_9BILA</name>
<reference evidence="2" key="1">
    <citation type="submission" date="2021-02" db="EMBL/GenBank/DDBJ databases">
        <authorList>
            <person name="Nowell W R."/>
        </authorList>
    </citation>
    <scope>NUCLEOTIDE SEQUENCE</scope>
</reference>
<protein>
    <submittedName>
        <fullName evidence="2">Uncharacterized protein</fullName>
    </submittedName>
</protein>
<accession>A0A817AK34</accession>
<feature type="compositionally biased region" description="Basic and acidic residues" evidence="1">
    <location>
        <begin position="136"/>
        <end position="145"/>
    </location>
</feature>
<dbReference type="EMBL" id="CAJNRG010018819">
    <property type="protein sequence ID" value="CAF2263032.1"/>
    <property type="molecule type" value="Genomic_DNA"/>
</dbReference>
<proteinExistence type="predicted"/>
<dbReference type="AlphaFoldDB" id="A0A817AK34"/>